<reference evidence="1" key="1">
    <citation type="submission" date="2021-02" db="EMBL/GenBank/DDBJ databases">
        <authorList>
            <person name="Dougan E. K."/>
            <person name="Rhodes N."/>
            <person name="Thang M."/>
            <person name="Chan C."/>
        </authorList>
    </citation>
    <scope>NUCLEOTIDE SEQUENCE</scope>
</reference>
<evidence type="ECO:0000313" key="2">
    <source>
        <dbReference type="Proteomes" id="UP000601435"/>
    </source>
</evidence>
<gene>
    <name evidence="1" type="ORF">SNEC2469_LOCUS31540</name>
</gene>
<comment type="caution">
    <text evidence="1">The sequence shown here is derived from an EMBL/GenBank/DDBJ whole genome shotgun (WGS) entry which is preliminary data.</text>
</comment>
<proteinExistence type="predicted"/>
<protein>
    <submittedName>
        <fullName evidence="1">Uncharacterized protein</fullName>
    </submittedName>
</protein>
<dbReference type="OrthoDB" id="10285100at2759"/>
<evidence type="ECO:0000313" key="1">
    <source>
        <dbReference type="EMBL" id="CAE7918376.1"/>
    </source>
</evidence>
<name>A0A813BRI0_9DINO</name>
<feature type="non-terminal residue" evidence="1">
    <location>
        <position position="1"/>
    </location>
</feature>
<dbReference type="EMBL" id="CAJNJA010076726">
    <property type="protein sequence ID" value="CAE7918376.1"/>
    <property type="molecule type" value="Genomic_DNA"/>
</dbReference>
<keyword evidence="2" id="KW-1185">Reference proteome</keyword>
<sequence length="143" mass="17051">MGIPEKVRCHNRFAILSEPDEDQDEMSVSNDMFFDWDELEKTWSAMNEPWDLHDFAFMGRFSWSDECEKGGHSQYHAIRSIMRKAIKMHAKKERRLMRQHEQSKSSAFFDWDELDAAEENELSKRSNSWFDWDELSSAESMSK</sequence>
<accession>A0A813BRI0</accession>
<organism evidence="1 2">
    <name type="scientific">Symbiodinium necroappetens</name>
    <dbReference type="NCBI Taxonomy" id="1628268"/>
    <lineage>
        <taxon>Eukaryota</taxon>
        <taxon>Sar</taxon>
        <taxon>Alveolata</taxon>
        <taxon>Dinophyceae</taxon>
        <taxon>Suessiales</taxon>
        <taxon>Symbiodiniaceae</taxon>
        <taxon>Symbiodinium</taxon>
    </lineage>
</organism>
<dbReference type="Proteomes" id="UP000601435">
    <property type="component" value="Unassembled WGS sequence"/>
</dbReference>
<dbReference type="AlphaFoldDB" id="A0A813BRI0"/>